<dbReference type="GO" id="GO:0046872">
    <property type="term" value="F:metal ion binding"/>
    <property type="evidence" value="ECO:0007669"/>
    <property type="project" value="UniProtKB-KW"/>
</dbReference>
<comment type="subcellular location">
    <subcellularLocation>
        <location evidence="2">Nucleus</location>
    </subcellularLocation>
</comment>
<protein>
    <submittedName>
        <fullName evidence="12">Fe2OG dioxygenase domain-containing protein</fullName>
    </submittedName>
</protein>
<dbReference type="OrthoDB" id="412814at2759"/>
<dbReference type="EMBL" id="UZAN01056464">
    <property type="protein sequence ID" value="VDP91269.1"/>
    <property type="molecule type" value="Genomic_DNA"/>
</dbReference>
<dbReference type="InterPro" id="IPR005123">
    <property type="entry name" value="Oxoglu/Fe-dep_dioxygenase_dom"/>
</dbReference>
<dbReference type="WBParaSite" id="ECPE_0001403801-mRNA-1">
    <property type="protein sequence ID" value="ECPE_0001403801-mRNA-1"/>
    <property type="gene ID" value="ECPE_0001403801"/>
</dbReference>
<comment type="cofactor">
    <cofactor evidence="1">
        <name>Fe(2+)</name>
        <dbReference type="ChEBI" id="CHEBI:29033"/>
    </cofactor>
</comment>
<evidence type="ECO:0000256" key="4">
    <source>
        <dbReference type="ARBA" id="ARBA00022723"/>
    </source>
</evidence>
<dbReference type="InterPro" id="IPR027450">
    <property type="entry name" value="AlkB-like"/>
</dbReference>
<reference evidence="12" key="1">
    <citation type="submission" date="2016-06" db="UniProtKB">
        <authorList>
            <consortium name="WormBaseParasite"/>
        </authorList>
    </citation>
    <scope>IDENTIFICATION</scope>
</reference>
<evidence type="ECO:0000256" key="2">
    <source>
        <dbReference type="ARBA" id="ARBA00004123"/>
    </source>
</evidence>
<evidence type="ECO:0000256" key="6">
    <source>
        <dbReference type="ARBA" id="ARBA00023002"/>
    </source>
</evidence>
<dbReference type="InterPro" id="IPR032862">
    <property type="entry name" value="ALKBH6"/>
</dbReference>
<dbReference type="Pfam" id="PF13532">
    <property type="entry name" value="2OG-FeII_Oxy_2"/>
    <property type="match status" value="1"/>
</dbReference>
<keyword evidence="6" id="KW-0560">Oxidoreductase</keyword>
<dbReference type="GO" id="GO:0051213">
    <property type="term" value="F:dioxygenase activity"/>
    <property type="evidence" value="ECO:0007669"/>
    <property type="project" value="UniProtKB-KW"/>
</dbReference>
<keyword evidence="11" id="KW-1185">Reference proteome</keyword>
<keyword evidence="4" id="KW-0479">Metal-binding</keyword>
<evidence type="ECO:0000313" key="11">
    <source>
        <dbReference type="Proteomes" id="UP000272942"/>
    </source>
</evidence>
<keyword evidence="8" id="KW-0539">Nucleus</keyword>
<sequence length="208" mass="23877">MLEGHKLNALPRTFYYIPEFITPEEEDFLWKHIYNAPIPKWVVLKARRLQNWGGIPHPKGMLTEKIPNWLQPFMDRVSSLGIFGENKANHALVNEYLPGQGIFPHHDGPLYYPAVSTINLGSYGVLDFYKPVQDDADEERYIGSVLLEPRSLNIVTDELYTYYMHGIAEASTDQTSLGPRTRETRISVTIRHVPVVSRLDVRTLLKKS</sequence>
<keyword evidence="5" id="KW-0223">Dioxygenase</keyword>
<evidence type="ECO:0000256" key="1">
    <source>
        <dbReference type="ARBA" id="ARBA00001954"/>
    </source>
</evidence>
<evidence type="ECO:0000256" key="3">
    <source>
        <dbReference type="ARBA" id="ARBA00007879"/>
    </source>
</evidence>
<dbReference type="AlphaFoldDB" id="A0A183B463"/>
<comment type="similarity">
    <text evidence="3">Belongs to the alkB family.</text>
</comment>
<organism evidence="12">
    <name type="scientific">Echinostoma caproni</name>
    <dbReference type="NCBI Taxonomy" id="27848"/>
    <lineage>
        <taxon>Eukaryota</taxon>
        <taxon>Metazoa</taxon>
        <taxon>Spiralia</taxon>
        <taxon>Lophotrochozoa</taxon>
        <taxon>Platyhelminthes</taxon>
        <taxon>Trematoda</taxon>
        <taxon>Digenea</taxon>
        <taxon>Plagiorchiida</taxon>
        <taxon>Echinostomata</taxon>
        <taxon>Echinostomatoidea</taxon>
        <taxon>Echinostomatidae</taxon>
        <taxon>Echinostoma</taxon>
    </lineage>
</organism>
<reference evidence="10 11" key="2">
    <citation type="submission" date="2018-11" db="EMBL/GenBank/DDBJ databases">
        <authorList>
            <consortium name="Pathogen Informatics"/>
        </authorList>
    </citation>
    <scope>NUCLEOTIDE SEQUENCE [LARGE SCALE GENOMIC DNA]</scope>
    <source>
        <strain evidence="10 11">Egypt</strain>
    </source>
</reference>
<dbReference type="PANTHER" id="PTHR46030">
    <property type="entry name" value="ALPHA-KETOGLUTARATE-DEPENDENT DIOXYGENASE ALKB HOMOLOG 6"/>
    <property type="match status" value="1"/>
</dbReference>
<keyword evidence="7" id="KW-0408">Iron</keyword>
<evidence type="ECO:0000313" key="10">
    <source>
        <dbReference type="EMBL" id="VDP91269.1"/>
    </source>
</evidence>
<accession>A0A183B463</accession>
<dbReference type="Gene3D" id="2.60.120.590">
    <property type="entry name" value="Alpha-ketoglutarate-dependent dioxygenase AlkB-like"/>
    <property type="match status" value="1"/>
</dbReference>
<evidence type="ECO:0000256" key="5">
    <source>
        <dbReference type="ARBA" id="ARBA00022964"/>
    </source>
</evidence>
<evidence type="ECO:0000313" key="12">
    <source>
        <dbReference type="WBParaSite" id="ECPE_0001403801-mRNA-1"/>
    </source>
</evidence>
<dbReference type="Proteomes" id="UP000272942">
    <property type="component" value="Unassembled WGS sequence"/>
</dbReference>
<name>A0A183B463_9TREM</name>
<dbReference type="PROSITE" id="PS51471">
    <property type="entry name" value="FE2OG_OXY"/>
    <property type="match status" value="1"/>
</dbReference>
<dbReference type="InterPro" id="IPR037151">
    <property type="entry name" value="AlkB-like_sf"/>
</dbReference>
<evidence type="ECO:0000256" key="8">
    <source>
        <dbReference type="ARBA" id="ARBA00023242"/>
    </source>
</evidence>
<dbReference type="PANTHER" id="PTHR46030:SF1">
    <property type="entry name" value="ALPHA-KETOGLUTARATE-DEPENDENT DIOXYGENASE ALKB HOMOLOG 6"/>
    <property type="match status" value="1"/>
</dbReference>
<gene>
    <name evidence="10" type="ORF">ECPE_LOCUS13997</name>
</gene>
<feature type="domain" description="Fe2OG dioxygenase" evidence="9">
    <location>
        <begin position="87"/>
        <end position="194"/>
    </location>
</feature>
<evidence type="ECO:0000259" key="9">
    <source>
        <dbReference type="PROSITE" id="PS51471"/>
    </source>
</evidence>
<proteinExistence type="inferred from homology"/>
<evidence type="ECO:0000256" key="7">
    <source>
        <dbReference type="ARBA" id="ARBA00023004"/>
    </source>
</evidence>
<dbReference type="GO" id="GO:0005634">
    <property type="term" value="C:nucleus"/>
    <property type="evidence" value="ECO:0007669"/>
    <property type="project" value="UniProtKB-SubCell"/>
</dbReference>
<dbReference type="SUPFAM" id="SSF51197">
    <property type="entry name" value="Clavaminate synthase-like"/>
    <property type="match status" value="1"/>
</dbReference>